<feature type="binding site" evidence="5">
    <location>
        <position position="376"/>
    </location>
    <ligand>
        <name>FAD</name>
        <dbReference type="ChEBI" id="CHEBI:57692"/>
    </ligand>
</feature>
<dbReference type="InterPro" id="IPR014729">
    <property type="entry name" value="Rossmann-like_a/b/a_fold"/>
</dbReference>
<feature type="compositionally biased region" description="Basic and acidic residues" evidence="7">
    <location>
        <begin position="675"/>
        <end position="693"/>
    </location>
</feature>
<dbReference type="Pfam" id="PF00875">
    <property type="entry name" value="DNA_photolyase"/>
    <property type="match status" value="1"/>
</dbReference>
<feature type="site" description="Electron transfer via tryptophanyl radical" evidence="6">
    <location>
        <position position="455"/>
    </location>
</feature>
<feature type="compositionally biased region" description="Basic and acidic residues" evidence="7">
    <location>
        <begin position="741"/>
        <end position="750"/>
    </location>
</feature>
<dbReference type="PRINTS" id="PR00147">
    <property type="entry name" value="DNAPHOTLYASE"/>
</dbReference>
<dbReference type="PANTHER" id="PTHR11455">
    <property type="entry name" value="CRYPTOCHROME"/>
    <property type="match status" value="1"/>
</dbReference>
<dbReference type="InterPro" id="IPR005101">
    <property type="entry name" value="Cryptochr/Photolyase_FAD-bd"/>
</dbReference>
<dbReference type="InterPro" id="IPR036134">
    <property type="entry name" value="Crypto/Photolyase_FAD-like_sf"/>
</dbReference>
<comment type="similarity">
    <text evidence="1">Belongs to the DNA photolyase class-1 family.</text>
</comment>
<keyword evidence="4" id="KW-0157">Chromophore</keyword>
<evidence type="ECO:0000259" key="8">
    <source>
        <dbReference type="PROSITE" id="PS51645"/>
    </source>
</evidence>
<dbReference type="PANTHER" id="PTHR11455:SF18">
    <property type="entry name" value="SI:CH1073-390K14.1"/>
    <property type="match status" value="1"/>
</dbReference>
<dbReference type="SUPFAM" id="SSF52425">
    <property type="entry name" value="Cryptochrome/photolyase, N-terminal domain"/>
    <property type="match status" value="1"/>
</dbReference>
<feature type="site" description="Electron transfer via tryptophanyl radical" evidence="6">
    <location>
        <position position="531"/>
    </location>
</feature>
<dbReference type="InterPro" id="IPR002081">
    <property type="entry name" value="Cryptochrome/DNA_photolyase_1"/>
</dbReference>
<dbReference type="InterPro" id="IPR018394">
    <property type="entry name" value="DNA_photolyase_1_CS_C"/>
</dbReference>
<dbReference type="GO" id="GO:0006950">
    <property type="term" value="P:response to stress"/>
    <property type="evidence" value="ECO:0007669"/>
    <property type="project" value="UniProtKB-ARBA"/>
</dbReference>
<feature type="compositionally biased region" description="Basic residues" evidence="7">
    <location>
        <begin position="694"/>
        <end position="703"/>
    </location>
</feature>
<proteinExistence type="evidence at transcript level"/>
<dbReference type="Pfam" id="PF03441">
    <property type="entry name" value="FAD_binding_7"/>
    <property type="match status" value="1"/>
</dbReference>
<dbReference type="Gene3D" id="1.10.579.10">
    <property type="entry name" value="DNA Cyclobutane Dipyrimidine Photolyase, subunit A, domain 3"/>
    <property type="match status" value="1"/>
</dbReference>
<dbReference type="EMBL" id="MN125945">
    <property type="protein sequence ID" value="QDO16412.1"/>
    <property type="molecule type" value="mRNA"/>
</dbReference>
<dbReference type="SUPFAM" id="SSF48173">
    <property type="entry name" value="Cryptochrome/photolyase FAD-binding domain"/>
    <property type="match status" value="1"/>
</dbReference>
<dbReference type="Gene3D" id="1.25.40.80">
    <property type="match status" value="1"/>
</dbReference>
<dbReference type="Gene3D" id="3.40.50.620">
    <property type="entry name" value="HUPs"/>
    <property type="match status" value="1"/>
</dbReference>
<feature type="region of interest" description="Disordered" evidence="7">
    <location>
        <begin position="664"/>
        <end position="750"/>
    </location>
</feature>
<dbReference type="PROSITE" id="PS00394">
    <property type="entry name" value="DNA_PHOTOLYASES_1_1"/>
    <property type="match status" value="1"/>
</dbReference>
<evidence type="ECO:0000256" key="7">
    <source>
        <dbReference type="SAM" id="MobiDB-lite"/>
    </source>
</evidence>
<dbReference type="InterPro" id="IPR006050">
    <property type="entry name" value="DNA_photolyase_N"/>
</dbReference>
<keyword evidence="3 5" id="KW-0274">FAD</keyword>
<evidence type="ECO:0000256" key="2">
    <source>
        <dbReference type="ARBA" id="ARBA00022630"/>
    </source>
</evidence>
<sequence length="750" mass="81675">MRRWNRALAKSSIDSAAIDLTGTCVYEPSLVAAPVTTVPTRDDDLHSPVLAAALPEGAPRPRGISAVAATLDAVDVQKVPIQPRVSRAFHANVRGGLRRSALAASSHPPATPSQPAVASSTACSAAGGLGGGTLVWLRPFDLRLHDHPALWYAAQRRRPVHVVFAWSDVEDAAQGEWQLAGTAAAFWLHHAIASLDAALRRRYGLSVAIRAGESLAGAILAAAKESGAEEVATSSACEPVGPAGHTANAAVESALEGAGISFKSFNSFLLRDVTQVRVDMGTYRGHFGTLTPFHHACMGQPPVPWPTSEPAALETPRVVLRSEGLDALGLARMPVRADGSVLDWGVPILTAWDISEEGALAVLRRFLAPGGGLGRYEKGRQLADASAVARISPYLRFGMLSSRLMFHEMKAAGAKDQSIVFWRRLVWRDLAYWQLTLFPRMRDEPIRAHYAGQVWSQDQHALERWQRGCTGYPIVDAGMRQLWATGWMPQNVRMVSAILLCEHLNIHWLEGERWFHHTLVDADPAINAMMWQNAGKSGLDQWNFTMSPATAGRTQDPRGDYVRRWCPELARLPLKLLHTPWEAPEHVLREAGVALGPGGNYPERVITDLQSAARASGDAIRSQRKRSVEWSDAQGYDLLVLPRGSTLAHDGRKFRVFTAPQYRNADTAHGGGRANARDEAVPERGPRSSERGGKGKGKSRGKGRSGADDDVRRRWGGMADSRQAFQAPCRAGTSHQSVLDEYMRASDAQR</sequence>
<feature type="site" description="Electron transfer via tryptophanyl radical" evidence="6">
    <location>
        <position position="508"/>
    </location>
</feature>
<evidence type="ECO:0000256" key="1">
    <source>
        <dbReference type="ARBA" id="ARBA00005862"/>
    </source>
</evidence>
<dbReference type="GO" id="GO:0003677">
    <property type="term" value="F:DNA binding"/>
    <property type="evidence" value="ECO:0007669"/>
    <property type="project" value="TreeGrafter"/>
</dbReference>
<comment type="cofactor">
    <cofactor evidence="5">
        <name>FAD</name>
        <dbReference type="ChEBI" id="CHEBI:57692"/>
    </cofactor>
    <text evidence="5">Binds 1 FAD per subunit.</text>
</comment>
<evidence type="ECO:0000313" key="9">
    <source>
        <dbReference type="EMBL" id="QDO16412.1"/>
    </source>
</evidence>
<dbReference type="PROSITE" id="PS51645">
    <property type="entry name" value="PHR_CRY_ALPHA_BETA"/>
    <property type="match status" value="1"/>
</dbReference>
<keyword evidence="2 5" id="KW-0285">Flavoprotein</keyword>
<organism evidence="9">
    <name type="scientific">Lingulaulax polyedra</name>
    <name type="common">Dinoflagellate</name>
    <name type="synonym">Lingulodinium polyedra</name>
    <dbReference type="NCBI Taxonomy" id="160621"/>
    <lineage>
        <taxon>Eukaryota</taxon>
        <taxon>Sar</taxon>
        <taxon>Alveolata</taxon>
        <taxon>Dinophyceae</taxon>
        <taxon>Gonyaulacales</taxon>
        <taxon>Lingulodiniaceae</taxon>
        <taxon>Lingulaulax</taxon>
    </lineage>
</organism>
<dbReference type="InterPro" id="IPR036155">
    <property type="entry name" value="Crypto/Photolyase_N_sf"/>
</dbReference>
<evidence type="ECO:0000256" key="4">
    <source>
        <dbReference type="ARBA" id="ARBA00022991"/>
    </source>
</evidence>
<protein>
    <submittedName>
        <fullName evidence="9">CPD photolyase</fullName>
    </submittedName>
</protein>
<dbReference type="GO" id="GO:0005737">
    <property type="term" value="C:cytoplasm"/>
    <property type="evidence" value="ECO:0007669"/>
    <property type="project" value="TreeGrafter"/>
</dbReference>
<feature type="binding site" evidence="5">
    <location>
        <position position="421"/>
    </location>
    <ligand>
        <name>FAD</name>
        <dbReference type="ChEBI" id="CHEBI:57692"/>
    </ligand>
</feature>
<keyword evidence="9" id="KW-0456">Lyase</keyword>
<dbReference type="GO" id="GO:0006139">
    <property type="term" value="P:nucleobase-containing compound metabolic process"/>
    <property type="evidence" value="ECO:0007669"/>
    <property type="project" value="UniProtKB-ARBA"/>
</dbReference>
<evidence type="ECO:0000256" key="5">
    <source>
        <dbReference type="PIRSR" id="PIRSR602081-1"/>
    </source>
</evidence>
<accession>A0A516AGH5</accession>
<dbReference type="AlphaFoldDB" id="A0A516AGH5"/>
<dbReference type="GO" id="GO:0043153">
    <property type="term" value="P:entrainment of circadian clock by photoperiod"/>
    <property type="evidence" value="ECO:0007669"/>
    <property type="project" value="TreeGrafter"/>
</dbReference>
<dbReference type="GO" id="GO:0003904">
    <property type="term" value="F:deoxyribodipyrimidine photo-lyase activity"/>
    <property type="evidence" value="ECO:0007669"/>
    <property type="project" value="TreeGrafter"/>
</dbReference>
<evidence type="ECO:0000256" key="6">
    <source>
        <dbReference type="PIRSR" id="PIRSR602081-2"/>
    </source>
</evidence>
<feature type="domain" description="Photolyase/cryptochrome alpha/beta" evidence="8">
    <location>
        <begin position="132"/>
        <end position="270"/>
    </location>
</feature>
<reference evidence="9" key="1">
    <citation type="journal article" date="2019" name="Microorganisms">
        <title>DNA Damage Response Pathways in Dinoflagellates.</title>
        <authorList>
            <person name="Li C."/>
            <person name="Wong J."/>
        </authorList>
    </citation>
    <scope>NUCLEOTIDE SEQUENCE</scope>
</reference>
<dbReference type="GO" id="GO:0032922">
    <property type="term" value="P:circadian regulation of gene expression"/>
    <property type="evidence" value="ECO:0007669"/>
    <property type="project" value="TreeGrafter"/>
</dbReference>
<name>A0A516AGH5_LINPO</name>
<dbReference type="GO" id="GO:0005634">
    <property type="term" value="C:nucleus"/>
    <property type="evidence" value="ECO:0007669"/>
    <property type="project" value="TreeGrafter"/>
</dbReference>
<evidence type="ECO:0000256" key="3">
    <source>
        <dbReference type="ARBA" id="ARBA00022827"/>
    </source>
</evidence>
<feature type="binding site" evidence="5">
    <location>
        <begin position="521"/>
        <end position="523"/>
    </location>
    <ligand>
        <name>FAD</name>
        <dbReference type="ChEBI" id="CHEBI:57692"/>
    </ligand>
</feature>
<dbReference type="GO" id="GO:0071949">
    <property type="term" value="F:FAD binding"/>
    <property type="evidence" value="ECO:0007669"/>
    <property type="project" value="TreeGrafter"/>
</dbReference>